<accession>A0A1Y1ZG39</accession>
<evidence type="ECO:0000313" key="2">
    <source>
        <dbReference type="EMBL" id="ORY09216.1"/>
    </source>
</evidence>
<evidence type="ECO:0000313" key="3">
    <source>
        <dbReference type="Proteomes" id="UP000193144"/>
    </source>
</evidence>
<protein>
    <submittedName>
        <fullName evidence="2">Uncharacterized protein</fullName>
    </submittedName>
</protein>
<feature type="compositionally biased region" description="Basic and acidic residues" evidence="1">
    <location>
        <begin position="90"/>
        <end position="108"/>
    </location>
</feature>
<feature type="compositionally biased region" description="Basic and acidic residues" evidence="1">
    <location>
        <begin position="39"/>
        <end position="57"/>
    </location>
</feature>
<organism evidence="2 3">
    <name type="scientific">Clohesyomyces aquaticus</name>
    <dbReference type="NCBI Taxonomy" id="1231657"/>
    <lineage>
        <taxon>Eukaryota</taxon>
        <taxon>Fungi</taxon>
        <taxon>Dikarya</taxon>
        <taxon>Ascomycota</taxon>
        <taxon>Pezizomycotina</taxon>
        <taxon>Dothideomycetes</taxon>
        <taxon>Pleosporomycetidae</taxon>
        <taxon>Pleosporales</taxon>
        <taxon>Lindgomycetaceae</taxon>
        <taxon>Clohesyomyces</taxon>
    </lineage>
</organism>
<gene>
    <name evidence="2" type="ORF">BCR34DRAFT_568763</name>
</gene>
<feature type="region of interest" description="Disordered" evidence="1">
    <location>
        <begin position="1"/>
        <end position="126"/>
    </location>
</feature>
<dbReference type="AlphaFoldDB" id="A0A1Y1ZG39"/>
<sequence length="126" mass="14057">MTGSYVPPPRTPSNVTPGKLAPSPAVPSSGRPPSPVTIWKEKLRSEKNEKQKADKGNPEYSPSTKEVWDDWEEAMNQRSEEEEGGAIEQIKVEEAMGHIKEEDAKRIENEDDGLESPTPLGRKFKK</sequence>
<name>A0A1Y1ZG39_9PLEO</name>
<feature type="compositionally biased region" description="Pro residues" evidence="1">
    <location>
        <begin position="1"/>
        <end position="11"/>
    </location>
</feature>
<comment type="caution">
    <text evidence="2">The sequence shown here is derived from an EMBL/GenBank/DDBJ whole genome shotgun (WGS) entry which is preliminary data.</text>
</comment>
<reference evidence="2 3" key="1">
    <citation type="submission" date="2016-07" db="EMBL/GenBank/DDBJ databases">
        <title>Pervasive Adenine N6-methylation of Active Genes in Fungi.</title>
        <authorList>
            <consortium name="DOE Joint Genome Institute"/>
            <person name="Mondo S.J."/>
            <person name="Dannebaum R.O."/>
            <person name="Kuo R.C."/>
            <person name="Labutti K."/>
            <person name="Haridas S."/>
            <person name="Kuo A."/>
            <person name="Salamov A."/>
            <person name="Ahrendt S.R."/>
            <person name="Lipzen A."/>
            <person name="Sullivan W."/>
            <person name="Andreopoulos W.B."/>
            <person name="Clum A."/>
            <person name="Lindquist E."/>
            <person name="Daum C."/>
            <person name="Ramamoorthy G.K."/>
            <person name="Gryganskyi A."/>
            <person name="Culley D."/>
            <person name="Magnuson J.K."/>
            <person name="James T.Y."/>
            <person name="O'Malley M.A."/>
            <person name="Stajich J.E."/>
            <person name="Spatafora J.W."/>
            <person name="Visel A."/>
            <person name="Grigoriev I.V."/>
        </authorList>
    </citation>
    <scope>NUCLEOTIDE SEQUENCE [LARGE SCALE GENOMIC DNA]</scope>
    <source>
        <strain evidence="2 3">CBS 115471</strain>
    </source>
</reference>
<evidence type="ECO:0000256" key="1">
    <source>
        <dbReference type="SAM" id="MobiDB-lite"/>
    </source>
</evidence>
<keyword evidence="3" id="KW-1185">Reference proteome</keyword>
<dbReference type="Proteomes" id="UP000193144">
    <property type="component" value="Unassembled WGS sequence"/>
</dbReference>
<proteinExistence type="predicted"/>
<dbReference type="EMBL" id="MCFA01000089">
    <property type="protein sequence ID" value="ORY09216.1"/>
    <property type="molecule type" value="Genomic_DNA"/>
</dbReference>